<evidence type="ECO:0000259" key="7">
    <source>
        <dbReference type="PROSITE" id="PS51194"/>
    </source>
</evidence>
<dbReference type="SMART" id="SM00973">
    <property type="entry name" value="Sec63"/>
    <property type="match status" value="1"/>
</dbReference>
<dbReference type="SMART" id="SM00487">
    <property type="entry name" value="DEXDc"/>
    <property type="match status" value="2"/>
</dbReference>
<comment type="caution">
    <text evidence="8">The sequence shown here is derived from an EMBL/GenBank/DDBJ whole genome shotgun (WGS) entry which is preliminary data.</text>
</comment>
<proteinExistence type="predicted"/>
<dbReference type="Proteomes" id="UP000812966">
    <property type="component" value="Unassembled WGS sequence"/>
</dbReference>
<keyword evidence="2" id="KW-0378">Hydrolase</keyword>
<dbReference type="GO" id="GO:0003676">
    <property type="term" value="F:nucleic acid binding"/>
    <property type="evidence" value="ECO:0007669"/>
    <property type="project" value="InterPro"/>
</dbReference>
<dbReference type="EMBL" id="JABELV010000003">
    <property type="protein sequence ID" value="KAG7575462.1"/>
    <property type="molecule type" value="Genomic_DNA"/>
</dbReference>
<keyword evidence="4" id="KW-0067">ATP-binding</keyword>
<evidence type="ECO:0000256" key="5">
    <source>
        <dbReference type="SAM" id="MobiDB-lite"/>
    </source>
</evidence>
<dbReference type="Gene3D" id="1.10.10.10">
    <property type="entry name" value="Winged helix-like DNA-binding domain superfamily/Winged helix DNA-binding domain"/>
    <property type="match status" value="2"/>
</dbReference>
<evidence type="ECO:0008006" key="10">
    <source>
        <dbReference type="Google" id="ProtNLM"/>
    </source>
</evidence>
<evidence type="ECO:0000313" key="9">
    <source>
        <dbReference type="Proteomes" id="UP000812966"/>
    </source>
</evidence>
<dbReference type="FunFam" id="3.40.50.300:FF:000062">
    <property type="entry name" value="U5 small nuclear ribonucleoprotein helicase"/>
    <property type="match status" value="1"/>
</dbReference>
<dbReference type="Pfam" id="PF00270">
    <property type="entry name" value="DEAD"/>
    <property type="match status" value="2"/>
</dbReference>
<dbReference type="OrthoDB" id="5575at2759"/>
<dbReference type="PANTHER" id="PTHR47961">
    <property type="entry name" value="DNA POLYMERASE THETA, PUTATIVE (AFU_ORTHOLOGUE AFUA_1G05260)-RELATED"/>
    <property type="match status" value="1"/>
</dbReference>
<dbReference type="InterPro" id="IPR035892">
    <property type="entry name" value="C2_domain_sf"/>
</dbReference>
<keyword evidence="1" id="KW-0547">Nucleotide-binding</keyword>
<dbReference type="InterPro" id="IPR036390">
    <property type="entry name" value="WH_DNA-bd_sf"/>
</dbReference>
<evidence type="ECO:0000256" key="1">
    <source>
        <dbReference type="ARBA" id="ARBA00022741"/>
    </source>
</evidence>
<evidence type="ECO:0000256" key="3">
    <source>
        <dbReference type="ARBA" id="ARBA00022806"/>
    </source>
</evidence>
<dbReference type="FunFam" id="1.10.3380.10:FF:000001">
    <property type="entry name" value="U5 small nuclear ribonucleoprotein helicase"/>
    <property type="match status" value="1"/>
</dbReference>
<dbReference type="Pfam" id="PF02889">
    <property type="entry name" value="Sec63"/>
    <property type="match status" value="1"/>
</dbReference>
<feature type="compositionally biased region" description="Acidic residues" evidence="5">
    <location>
        <begin position="1763"/>
        <end position="1780"/>
    </location>
</feature>
<dbReference type="SMART" id="SM00490">
    <property type="entry name" value="HELICc"/>
    <property type="match status" value="1"/>
</dbReference>
<dbReference type="CDD" id="cd18020">
    <property type="entry name" value="DEXHc_ASCC3_1"/>
    <property type="match status" value="1"/>
</dbReference>
<feature type="domain" description="Helicase ATP-binding" evidence="6">
    <location>
        <begin position="1189"/>
        <end position="1356"/>
    </location>
</feature>
<organism evidence="8 9">
    <name type="scientific">Filobasidium floriforme</name>
    <dbReference type="NCBI Taxonomy" id="5210"/>
    <lineage>
        <taxon>Eukaryota</taxon>
        <taxon>Fungi</taxon>
        <taxon>Dikarya</taxon>
        <taxon>Basidiomycota</taxon>
        <taxon>Agaricomycotina</taxon>
        <taxon>Tremellomycetes</taxon>
        <taxon>Filobasidiales</taxon>
        <taxon>Filobasidiaceae</taxon>
        <taxon>Filobasidium</taxon>
    </lineage>
</organism>
<evidence type="ECO:0000256" key="2">
    <source>
        <dbReference type="ARBA" id="ARBA00022801"/>
    </source>
</evidence>
<dbReference type="FunFam" id="3.40.50.300:FF:000102">
    <property type="entry name" value="RNA helicase, activating signal cointegrator 1"/>
    <property type="match status" value="1"/>
</dbReference>
<sequence>MSASKSSGQLLDHLQALLGQSRRHASESVWTDLLDTWQATGIPVRVVKEEPQIEVPVGIPLPTLLDYYNPPALGARLDDPTNHAISFRPSGSGAGGYGDYAEDQVSNEQDSDAAELTERLQNHIASETSFRSLLDLLSSSSTPEELQDDVMGVLGWEPASFDLVTELFAPGMREGVLRHGRGNTLRAEAGVFIPNSRAPVDPAAGSNRNANVPRNHTEGLSFIEAQLEQNANRPLISGTSAAIPEAIQYPHVYTSTSSTAVTSYGGRLALPMGTIRKEKEHAEEVVIPPANPVPPKVSERLIPVNELGPMAAGCFPGYQTLNRIQSIVQPVAMTTNENMLICAPTGAGKTDVAVMSILRVLSQNVRQPEKLPYGPNSILKDDFKIIYVAPMKALAAEITRKIGKRLAWLGIQVRELTGDMQLTRKEIGETQIIVTTPEKWDVVTRKPTGEGELASKVKLLIIDEVHLLNEDRGAVIETIVARTLRLVESSQSLIRIVGLSATLPNYIDVSDFLRVNRYQGLFFFDSSFRPVPLEQHFIGVRGKVRSETSKRNMDQAVFDKVVENLAQGHQVMVFVHARKETVKTAERLKEMAQMEGNPEDFDPRAHPQFDFFRREVGLSRNKEMKQLFDYGFGIHHAGMLRSDRNMMERMFEANCIKVLCCTSTLAWGVNLPAHAVVIKGTQVYDAGKGSFVDLSILDVLQIFGRAGRPGYETSGVGYICTTQDKLDHYLDAVLSQHPIESRLVPGMVDAMNAEVSLGTISTVSEAIEWLGYTYLFVRMKRNPFNYGMAHDEAVEDPQLGSKRQGLTRTAGRRLAEIGMIRFDEVENSLTITDLGRIAAKYYLKHETVEIFNQHFKARMTEADTLALLSMSTEFHQLQVRENEVPELQALMKDVIPCQVKGGTDTSQGKVNILLQAYICRAHIEDFALVSDTAYVAQNAGRIIRALLEIALSRKWGNAASVLASMSKSIEKQMWSYQNPLRQSKLQYMVLHNLETHADDYAPAELCEMTPTQAGELIKMNDKHGAAIVAVAKQFPAIGVTYDLRPLSHDLLQISLHLSRNFQWSQTLHGFSEPFWVWIEDSSTSAIFQYQNVLFKPSTTLVNMEFVVPIRTTNPPAYVVRVISDRWVGSEEEVEISLAELAMPAEPEPPTPLLSVPYLSLAKVLKPLDFGTGYADRFSSYNNIQSQVFWPLFNTDESVLLAAPNGSGKSTIGDVATWRTLQKKRNSRVIYLSPNRHFAADMMSRLKELALSGTHLQIRRLDSMANFEHHKHNAPCIGVATPIDLLVHLGGDPDFLHDLDLIVMDDLHLLDEAYEMVILRVLLLISYSTTRVVGLSSSLQDAHSLADWLQIPSTGIYTFRPTDRAIPLINHIQPYSIPHSAILLKTMVKPVYAAVKAGLPRTTVIFVPSRSVCKTVANDLVTQSGMMLDINGFLAAPRQDIERNVQKMKDSTLVEPLLHGIGVYHEGMHYQDLTITLSLFAAEVVRVLIVPRESCWTLPVHAGNVIVMGAQYLELETSLIPGEPPERRLRNYTLNELIRMQGFASWPTFSGSLAVTSNGNGSSTTEGGARFTLMCQSEQKDTYQRFLDEGLPLESRLPSLLLHTADRQLQATLSEMLGDEPKKQDLMDLVAWSYLWIRMRRNPNYYDILDEDLARRSLSRMVDGYFDEVYKRRKRAQGRKGLIDHLPVVGGEAKVNGKGGAKGASKGKGQALQETTDEDNEVSKVIGVDDEGTNQARDNDQNDETDGEDADLEDNVRTIKTGDGADDSDGDEAGDEMTEKE</sequence>
<reference evidence="8" key="1">
    <citation type="submission" date="2020-04" db="EMBL/GenBank/DDBJ databases">
        <title>Analysis of mating type loci in Filobasidium floriforme.</title>
        <authorList>
            <person name="Nowrousian M."/>
        </authorList>
    </citation>
    <scope>NUCLEOTIDE SEQUENCE</scope>
    <source>
        <strain evidence="8">CBS 6242</strain>
    </source>
</reference>
<dbReference type="InterPro" id="IPR050474">
    <property type="entry name" value="Hel308_SKI2-like"/>
</dbReference>
<dbReference type="Pfam" id="PF23445">
    <property type="entry name" value="WHD_SNRNP200"/>
    <property type="match status" value="1"/>
</dbReference>
<feature type="region of interest" description="Disordered" evidence="5">
    <location>
        <begin position="1690"/>
        <end position="1780"/>
    </location>
</feature>
<dbReference type="GO" id="GO:0005524">
    <property type="term" value="F:ATP binding"/>
    <property type="evidence" value="ECO:0007669"/>
    <property type="project" value="UniProtKB-KW"/>
</dbReference>
<dbReference type="SUPFAM" id="SSF158702">
    <property type="entry name" value="Sec63 N-terminal domain-like"/>
    <property type="match status" value="1"/>
</dbReference>
<dbReference type="InterPro" id="IPR014001">
    <property type="entry name" value="Helicase_ATP-bd"/>
</dbReference>
<dbReference type="PANTHER" id="PTHR47961:SF13">
    <property type="entry name" value="ACTIVATING SIGNAL COINTEGRATOR 1 COMPLEX SUBUNIT 3"/>
    <property type="match status" value="1"/>
</dbReference>
<evidence type="ECO:0000313" key="8">
    <source>
        <dbReference type="EMBL" id="KAG7575462.1"/>
    </source>
</evidence>
<dbReference type="SUPFAM" id="SSF46785">
    <property type="entry name" value="Winged helix' DNA-binding domain"/>
    <property type="match status" value="1"/>
</dbReference>
<dbReference type="InterPro" id="IPR003593">
    <property type="entry name" value="AAA+_ATPase"/>
</dbReference>
<dbReference type="InterPro" id="IPR036388">
    <property type="entry name" value="WH-like_DNA-bd_sf"/>
</dbReference>
<dbReference type="InterPro" id="IPR001650">
    <property type="entry name" value="Helicase_C-like"/>
</dbReference>
<dbReference type="InterPro" id="IPR011545">
    <property type="entry name" value="DEAD/DEAH_box_helicase_dom"/>
</dbReference>
<protein>
    <recommendedName>
        <fullName evidence="10">Activating signal cointegrator 1 complex subunit 3</fullName>
    </recommendedName>
</protein>
<dbReference type="InterPro" id="IPR057842">
    <property type="entry name" value="WH_MER3"/>
</dbReference>
<feature type="domain" description="Helicase ATP-binding" evidence="6">
    <location>
        <begin position="330"/>
        <end position="521"/>
    </location>
</feature>
<dbReference type="SMART" id="SM00382">
    <property type="entry name" value="AAA"/>
    <property type="match status" value="2"/>
</dbReference>
<dbReference type="CDD" id="cd18795">
    <property type="entry name" value="SF2_C_Ski2"/>
    <property type="match status" value="1"/>
</dbReference>
<dbReference type="Pfam" id="PF00271">
    <property type="entry name" value="Helicase_C"/>
    <property type="match status" value="1"/>
</dbReference>
<evidence type="ECO:0000256" key="4">
    <source>
        <dbReference type="ARBA" id="ARBA00022840"/>
    </source>
</evidence>
<gene>
    <name evidence="8" type="ORF">FFLO_00281</name>
</gene>
<dbReference type="Gene3D" id="1.10.3380.10">
    <property type="entry name" value="Sec63 N-terminal domain-like domain"/>
    <property type="match status" value="1"/>
</dbReference>
<dbReference type="PIRSF" id="PIRSF039073">
    <property type="entry name" value="BRR2"/>
    <property type="match status" value="1"/>
</dbReference>
<dbReference type="PROSITE" id="PS51194">
    <property type="entry name" value="HELICASE_CTER"/>
    <property type="match status" value="1"/>
</dbReference>
<evidence type="ECO:0000259" key="6">
    <source>
        <dbReference type="PROSITE" id="PS51192"/>
    </source>
</evidence>
<keyword evidence="9" id="KW-1185">Reference proteome</keyword>
<dbReference type="InterPro" id="IPR004179">
    <property type="entry name" value="Sec63-dom"/>
</dbReference>
<dbReference type="Gene3D" id="3.40.50.300">
    <property type="entry name" value="P-loop containing nucleotide triphosphate hydrolases"/>
    <property type="match status" value="4"/>
</dbReference>
<feature type="region of interest" description="Disordered" evidence="5">
    <location>
        <begin position="84"/>
        <end position="111"/>
    </location>
</feature>
<accession>A0A8K0NTJ3</accession>
<keyword evidence="3" id="KW-0347">Helicase</keyword>
<dbReference type="SUPFAM" id="SSF52540">
    <property type="entry name" value="P-loop containing nucleoside triphosphate hydrolases"/>
    <property type="match status" value="4"/>
</dbReference>
<dbReference type="Gene3D" id="2.60.40.150">
    <property type="entry name" value="C2 domain"/>
    <property type="match status" value="1"/>
</dbReference>
<feature type="domain" description="Helicase C-terminal" evidence="7">
    <location>
        <begin position="557"/>
        <end position="755"/>
    </location>
</feature>
<dbReference type="FunFam" id="1.10.10.10:FF:000024">
    <property type="entry name" value="U5 small nuclear ribonucleoprotein helicase"/>
    <property type="match status" value="1"/>
</dbReference>
<name>A0A8K0NTJ3_9TREE</name>
<dbReference type="InterPro" id="IPR027417">
    <property type="entry name" value="P-loop_NTPase"/>
</dbReference>
<dbReference type="GO" id="GO:0004386">
    <property type="term" value="F:helicase activity"/>
    <property type="evidence" value="ECO:0007669"/>
    <property type="project" value="UniProtKB-KW"/>
</dbReference>
<dbReference type="GO" id="GO:0016787">
    <property type="term" value="F:hydrolase activity"/>
    <property type="evidence" value="ECO:0007669"/>
    <property type="project" value="UniProtKB-KW"/>
</dbReference>
<feature type="compositionally biased region" description="Acidic residues" evidence="5">
    <location>
        <begin position="1740"/>
        <end position="1752"/>
    </location>
</feature>
<dbReference type="PROSITE" id="PS51192">
    <property type="entry name" value="HELICASE_ATP_BIND_1"/>
    <property type="match status" value="2"/>
</dbReference>